<keyword evidence="3" id="KW-1185">Reference proteome</keyword>
<dbReference type="EMBL" id="KB446538">
    <property type="protein sequence ID" value="EME45750.1"/>
    <property type="molecule type" value="Genomic_DNA"/>
</dbReference>
<feature type="region of interest" description="Disordered" evidence="1">
    <location>
        <begin position="1"/>
        <end position="37"/>
    </location>
</feature>
<evidence type="ECO:0000313" key="3">
    <source>
        <dbReference type="Proteomes" id="UP000016933"/>
    </source>
</evidence>
<dbReference type="Proteomes" id="UP000016933">
    <property type="component" value="Unassembled WGS sequence"/>
</dbReference>
<dbReference type="HOGENOM" id="CLU_2960714_0_0_1"/>
<reference evidence="2 3" key="2">
    <citation type="journal article" date="2012" name="PLoS Pathog.">
        <title>Diverse lifestyles and strategies of plant pathogenesis encoded in the genomes of eighteen Dothideomycetes fungi.</title>
        <authorList>
            <person name="Ohm R.A."/>
            <person name="Feau N."/>
            <person name="Henrissat B."/>
            <person name="Schoch C.L."/>
            <person name="Horwitz B.A."/>
            <person name="Barry K.W."/>
            <person name="Condon B.J."/>
            <person name="Copeland A.C."/>
            <person name="Dhillon B."/>
            <person name="Glaser F."/>
            <person name="Hesse C.N."/>
            <person name="Kosti I."/>
            <person name="LaButti K."/>
            <person name="Lindquist E.A."/>
            <person name="Lucas S."/>
            <person name="Salamov A.A."/>
            <person name="Bradshaw R.E."/>
            <person name="Ciuffetti L."/>
            <person name="Hamelin R.C."/>
            <person name="Kema G.H.J."/>
            <person name="Lawrence C."/>
            <person name="Scott J.A."/>
            <person name="Spatafora J.W."/>
            <person name="Turgeon B.G."/>
            <person name="de Wit P.J.G.M."/>
            <person name="Zhong S."/>
            <person name="Goodwin S.B."/>
            <person name="Grigoriev I.V."/>
        </authorList>
    </citation>
    <scope>NUCLEOTIDE SEQUENCE [LARGE SCALE GENOMIC DNA]</scope>
    <source>
        <strain evidence="3">NZE10 / CBS 128990</strain>
    </source>
</reference>
<reference evidence="3" key="1">
    <citation type="journal article" date="2012" name="PLoS Genet.">
        <title>The genomes of the fungal plant pathogens Cladosporium fulvum and Dothistroma septosporum reveal adaptation to different hosts and lifestyles but also signatures of common ancestry.</title>
        <authorList>
            <person name="de Wit P.J.G.M."/>
            <person name="van der Burgt A."/>
            <person name="Oekmen B."/>
            <person name="Stergiopoulos I."/>
            <person name="Abd-Elsalam K.A."/>
            <person name="Aerts A.L."/>
            <person name="Bahkali A.H."/>
            <person name="Beenen H.G."/>
            <person name="Chettri P."/>
            <person name="Cox M.P."/>
            <person name="Datema E."/>
            <person name="de Vries R.P."/>
            <person name="Dhillon B."/>
            <person name="Ganley A.R."/>
            <person name="Griffiths S.A."/>
            <person name="Guo Y."/>
            <person name="Hamelin R.C."/>
            <person name="Henrissat B."/>
            <person name="Kabir M.S."/>
            <person name="Jashni M.K."/>
            <person name="Kema G."/>
            <person name="Klaubauf S."/>
            <person name="Lapidus A."/>
            <person name="Levasseur A."/>
            <person name="Lindquist E."/>
            <person name="Mehrabi R."/>
            <person name="Ohm R.A."/>
            <person name="Owen T.J."/>
            <person name="Salamov A."/>
            <person name="Schwelm A."/>
            <person name="Schijlen E."/>
            <person name="Sun H."/>
            <person name="van den Burg H.A."/>
            <person name="van Ham R.C.H.J."/>
            <person name="Zhang S."/>
            <person name="Goodwin S.B."/>
            <person name="Grigoriev I.V."/>
            <person name="Collemare J."/>
            <person name="Bradshaw R.E."/>
        </authorList>
    </citation>
    <scope>NUCLEOTIDE SEQUENCE [LARGE SCALE GENOMIC DNA]</scope>
    <source>
        <strain evidence="3">NZE10 / CBS 128990</strain>
    </source>
</reference>
<organism evidence="2 3">
    <name type="scientific">Dothistroma septosporum (strain NZE10 / CBS 128990)</name>
    <name type="common">Red band needle blight fungus</name>
    <name type="synonym">Mycosphaerella pini</name>
    <dbReference type="NCBI Taxonomy" id="675120"/>
    <lineage>
        <taxon>Eukaryota</taxon>
        <taxon>Fungi</taxon>
        <taxon>Dikarya</taxon>
        <taxon>Ascomycota</taxon>
        <taxon>Pezizomycotina</taxon>
        <taxon>Dothideomycetes</taxon>
        <taxon>Dothideomycetidae</taxon>
        <taxon>Mycosphaerellales</taxon>
        <taxon>Mycosphaerellaceae</taxon>
        <taxon>Dothistroma</taxon>
    </lineage>
</organism>
<sequence length="59" mass="6317">MLIRVGSNTFPERRDEEREVGTKDLSKSSGEPLRGGRVLFDMKSDGQVGVLEVVAGPGG</sequence>
<gene>
    <name evidence="2" type="ORF">DOTSEDRAFT_71438</name>
</gene>
<dbReference type="AlphaFoldDB" id="N1PTQ9"/>
<feature type="compositionally biased region" description="Basic and acidic residues" evidence="1">
    <location>
        <begin position="11"/>
        <end position="26"/>
    </location>
</feature>
<evidence type="ECO:0000313" key="2">
    <source>
        <dbReference type="EMBL" id="EME45750.1"/>
    </source>
</evidence>
<accession>N1PTQ9</accession>
<proteinExistence type="predicted"/>
<protein>
    <submittedName>
        <fullName evidence="2">Uncharacterized protein</fullName>
    </submittedName>
</protein>
<name>N1PTQ9_DOTSN</name>
<evidence type="ECO:0000256" key="1">
    <source>
        <dbReference type="SAM" id="MobiDB-lite"/>
    </source>
</evidence>
<feature type="compositionally biased region" description="Polar residues" evidence="1">
    <location>
        <begin position="1"/>
        <end position="10"/>
    </location>
</feature>